<dbReference type="InterPro" id="IPR018159">
    <property type="entry name" value="Spectrin/alpha-actinin"/>
</dbReference>
<evidence type="ECO:0000313" key="7">
    <source>
        <dbReference type="Proteomes" id="UP000437017"/>
    </source>
</evidence>
<evidence type="ECO:0000256" key="5">
    <source>
        <dbReference type="ARBA" id="ARBA00023242"/>
    </source>
</evidence>
<evidence type="ECO:0000256" key="4">
    <source>
        <dbReference type="ARBA" id="ARBA00023136"/>
    </source>
</evidence>
<dbReference type="CDD" id="cd00176">
    <property type="entry name" value="SPEC"/>
    <property type="match status" value="1"/>
</dbReference>
<keyword evidence="3" id="KW-0677">Repeat</keyword>
<evidence type="ECO:0000256" key="1">
    <source>
        <dbReference type="ARBA" id="ARBA00004126"/>
    </source>
</evidence>
<proteinExistence type="predicted"/>
<dbReference type="Gene3D" id="1.20.58.60">
    <property type="match status" value="2"/>
</dbReference>
<keyword evidence="2" id="KW-0597">Phosphoprotein</keyword>
<dbReference type="InterPro" id="IPR002017">
    <property type="entry name" value="Spectrin_repeat"/>
</dbReference>
<evidence type="ECO:0000256" key="2">
    <source>
        <dbReference type="ARBA" id="ARBA00022553"/>
    </source>
</evidence>
<evidence type="ECO:0000256" key="3">
    <source>
        <dbReference type="ARBA" id="ARBA00022737"/>
    </source>
</evidence>
<dbReference type="SUPFAM" id="SSF46966">
    <property type="entry name" value="Spectrin repeat"/>
    <property type="match status" value="2"/>
</dbReference>
<accession>A0A6A1Q6G2</accession>
<dbReference type="Proteomes" id="UP000437017">
    <property type="component" value="Unassembled WGS sequence"/>
</dbReference>
<protein>
    <recommendedName>
        <fullName evidence="8">KASH domain-containing protein</fullName>
    </recommendedName>
</protein>
<dbReference type="OrthoDB" id="9714184at2759"/>
<comment type="subcellular location">
    <subcellularLocation>
        <location evidence="1">Nucleus membrane</location>
    </subcellularLocation>
</comment>
<organism evidence="6 7">
    <name type="scientific">Balaenoptera physalus</name>
    <name type="common">Fin whale</name>
    <name type="synonym">Balaena physalus</name>
    <dbReference type="NCBI Taxonomy" id="9770"/>
    <lineage>
        <taxon>Eukaryota</taxon>
        <taxon>Metazoa</taxon>
        <taxon>Chordata</taxon>
        <taxon>Craniata</taxon>
        <taxon>Vertebrata</taxon>
        <taxon>Euteleostomi</taxon>
        <taxon>Mammalia</taxon>
        <taxon>Eutheria</taxon>
        <taxon>Laurasiatheria</taxon>
        <taxon>Artiodactyla</taxon>
        <taxon>Whippomorpha</taxon>
        <taxon>Cetacea</taxon>
        <taxon>Mysticeti</taxon>
        <taxon>Balaenopteridae</taxon>
        <taxon>Balaenoptera</taxon>
    </lineage>
</organism>
<name>A0A6A1Q6G2_BALPH</name>
<dbReference type="AlphaFoldDB" id="A0A6A1Q6G2"/>
<keyword evidence="5" id="KW-0539">Nucleus</keyword>
<dbReference type="GO" id="GO:0031965">
    <property type="term" value="C:nuclear membrane"/>
    <property type="evidence" value="ECO:0007669"/>
    <property type="project" value="UniProtKB-SubCell"/>
</dbReference>
<comment type="caution">
    <text evidence="6">The sequence shown here is derived from an EMBL/GenBank/DDBJ whole genome shotgun (WGS) entry which is preliminary data.</text>
</comment>
<keyword evidence="4" id="KW-0472">Membrane</keyword>
<dbReference type="EMBL" id="SGJD01001158">
    <property type="protein sequence ID" value="KAB0401731.1"/>
    <property type="molecule type" value="Genomic_DNA"/>
</dbReference>
<evidence type="ECO:0008006" key="8">
    <source>
        <dbReference type="Google" id="ProtNLM"/>
    </source>
</evidence>
<sequence length="502" mass="57329">MVDTAGDPSTLESQIQQLGKALDDSHFQMQQMENIIHSKTPIGPELDSSYRGYVTDDRITFLRELPVFLHILMREDLKMKLLGECSGSIDSVKRLEHKLAEEEEHFPGFVNLNSTETQTAGEWVVLNSRQSEMEDLEAPTSLPPSSTVPLTSFYTDNPSPSCACAVLPGVIDRWELLQAQALSKELRTKQNPQRWQQFHSDLNRVLTWLRETEEDLERLQRLQCSTDIQPIALQIKKLKVATLGLSRSARQKAATWHARSDDTASPGRCAVTQQRGNVFLLLFPLFDCSPFSLQELQKAVDHHKAIILSINLCSSEFTQTGSEESQDLQGRLSQMNGRWERVCSLLEEWRGLLQDALMQCQDFHEMSHGLLLMLENIDRRKNEIVPVDSNLDAEILQDHLKQLTQIRHELLESQLKVASLQDMSCQLLVNAEGTDCLEAKEKVHVIGNRLKLLLKEVSRHIKELEKLLDMSSSQQVSSQQTALCSMSYRRPNKHHLYPFWRL</sequence>
<dbReference type="FunFam" id="1.20.58.60:FF:000126">
    <property type="entry name" value="Spectrin repeat containing, nuclear envelope 1a"/>
    <property type="match status" value="1"/>
</dbReference>
<dbReference type="PANTHER" id="PTHR14514">
    <property type="entry name" value="PKA ANCHORING PROTEIN"/>
    <property type="match status" value="1"/>
</dbReference>
<dbReference type="PANTHER" id="PTHR14514:SF3">
    <property type="entry name" value="NESPRIN-1"/>
    <property type="match status" value="1"/>
</dbReference>
<gene>
    <name evidence="6" type="ORF">E2I00_018437</name>
</gene>
<reference evidence="6 7" key="1">
    <citation type="journal article" date="2019" name="PLoS ONE">
        <title>Genomic analyses reveal an absence of contemporary introgressive admixture between fin whales and blue whales, despite known hybrids.</title>
        <authorList>
            <person name="Westbury M.V."/>
            <person name="Petersen B."/>
            <person name="Lorenzen E.D."/>
        </authorList>
    </citation>
    <scope>NUCLEOTIDE SEQUENCE [LARGE SCALE GENOMIC DNA]</scope>
    <source>
        <strain evidence="6">FinWhale-01</strain>
    </source>
</reference>
<evidence type="ECO:0000313" key="6">
    <source>
        <dbReference type="EMBL" id="KAB0401731.1"/>
    </source>
</evidence>
<keyword evidence="7" id="KW-1185">Reference proteome</keyword>
<dbReference type="Pfam" id="PF00435">
    <property type="entry name" value="Spectrin"/>
    <property type="match status" value="1"/>
</dbReference>